<keyword evidence="3" id="KW-1185">Reference proteome</keyword>
<dbReference type="RefSeq" id="WP_068768664.1">
    <property type="nucleotide sequence ID" value="NZ_CP109796.1"/>
</dbReference>
<dbReference type="EMBL" id="LRRQ01000018">
    <property type="protein sequence ID" value="OAM91648.1"/>
    <property type="molecule type" value="Genomic_DNA"/>
</dbReference>
<protein>
    <submittedName>
        <fullName evidence="2">Uncharacterized protein</fullName>
    </submittedName>
</protein>
<sequence length="360" mass="39727">MHSLESAIRSLDALHAEPKKDFFQKTGIRLRILKNEAGLSPCGEPQVIRARLWNLGGNIRLELETWKIESPEIIFEYFDLGDAETQKQILVDGLGQLSKKTPDGPFRLPGLTSLLQTEITSKILETLIHQTRPRPGPPSPPISAPPPPAGESGVIFTLRQTLETLDQAGSISTGPGQSLLIEEGKNGVTPQLRHLLSRPDRKTRAREITRVITGGTNPCETLAGTIHETGSDRLQILPFETVETLIEEQVTWADWLTRTKPNRLESLDVTRYLHKSNDQARLLARFGKLAGAAWRDLAATHAISPAALILSAAAHPKLAGGLARKIQRHPIDPAHPVIPVIKNGLLNRILIKHAWIFSRE</sequence>
<dbReference type="STRING" id="1184151.AW736_02280"/>
<evidence type="ECO:0000313" key="3">
    <source>
        <dbReference type="Proteomes" id="UP000078486"/>
    </source>
</evidence>
<feature type="compositionally biased region" description="Pro residues" evidence="1">
    <location>
        <begin position="134"/>
        <end position="149"/>
    </location>
</feature>
<comment type="caution">
    <text evidence="2">The sequence shown here is derived from an EMBL/GenBank/DDBJ whole genome shotgun (WGS) entry which is preliminary data.</text>
</comment>
<dbReference type="Proteomes" id="UP000078486">
    <property type="component" value="Unassembled WGS sequence"/>
</dbReference>
<name>A0A178IPJ8_9BACT</name>
<dbReference type="AlphaFoldDB" id="A0A178IPJ8"/>
<gene>
    <name evidence="2" type="ORF">AW736_02280</name>
</gene>
<organism evidence="2 3">
    <name type="scientific">Termitidicoccus mucosus</name>
    <dbReference type="NCBI Taxonomy" id="1184151"/>
    <lineage>
        <taxon>Bacteria</taxon>
        <taxon>Pseudomonadati</taxon>
        <taxon>Verrucomicrobiota</taxon>
        <taxon>Opitutia</taxon>
        <taxon>Opitutales</taxon>
        <taxon>Opitutaceae</taxon>
        <taxon>Termitidicoccus</taxon>
    </lineage>
</organism>
<feature type="region of interest" description="Disordered" evidence="1">
    <location>
        <begin position="130"/>
        <end position="151"/>
    </location>
</feature>
<evidence type="ECO:0000313" key="2">
    <source>
        <dbReference type="EMBL" id="OAM91648.1"/>
    </source>
</evidence>
<evidence type="ECO:0000256" key="1">
    <source>
        <dbReference type="SAM" id="MobiDB-lite"/>
    </source>
</evidence>
<proteinExistence type="predicted"/>
<accession>A0A178IPJ8</accession>
<reference evidence="2 3" key="1">
    <citation type="submission" date="2016-01" db="EMBL/GenBank/DDBJ databases">
        <title>High potential of lignocellulose degradation of a new Verrucomicrobia species.</title>
        <authorList>
            <person name="Wang Y."/>
            <person name="Shi Y."/>
            <person name="Qiu Z."/>
            <person name="Liu S."/>
            <person name="Yang H."/>
        </authorList>
    </citation>
    <scope>NUCLEOTIDE SEQUENCE [LARGE SCALE GENOMIC DNA]</scope>
    <source>
        <strain evidence="2 3">TSB47</strain>
    </source>
</reference>